<gene>
    <name evidence="1" type="ORF">HPB50_007861</name>
</gene>
<evidence type="ECO:0000313" key="1">
    <source>
        <dbReference type="EMBL" id="KAH6942558.1"/>
    </source>
</evidence>
<proteinExistence type="predicted"/>
<reference evidence="1" key="1">
    <citation type="submission" date="2020-05" db="EMBL/GenBank/DDBJ databases">
        <title>Large-scale comparative analyses of tick genomes elucidate their genetic diversity and vector capacities.</title>
        <authorList>
            <person name="Jia N."/>
            <person name="Wang J."/>
            <person name="Shi W."/>
            <person name="Du L."/>
            <person name="Sun Y."/>
            <person name="Zhan W."/>
            <person name="Jiang J."/>
            <person name="Wang Q."/>
            <person name="Zhang B."/>
            <person name="Ji P."/>
            <person name="Sakyi L.B."/>
            <person name="Cui X."/>
            <person name="Yuan T."/>
            <person name="Jiang B."/>
            <person name="Yang W."/>
            <person name="Lam T.T.-Y."/>
            <person name="Chang Q."/>
            <person name="Ding S."/>
            <person name="Wang X."/>
            <person name="Zhu J."/>
            <person name="Ruan X."/>
            <person name="Zhao L."/>
            <person name="Wei J."/>
            <person name="Que T."/>
            <person name="Du C."/>
            <person name="Cheng J."/>
            <person name="Dai P."/>
            <person name="Han X."/>
            <person name="Huang E."/>
            <person name="Gao Y."/>
            <person name="Liu J."/>
            <person name="Shao H."/>
            <person name="Ye R."/>
            <person name="Li L."/>
            <person name="Wei W."/>
            <person name="Wang X."/>
            <person name="Wang C."/>
            <person name="Yang T."/>
            <person name="Huo Q."/>
            <person name="Li W."/>
            <person name="Guo W."/>
            <person name="Chen H."/>
            <person name="Zhou L."/>
            <person name="Ni X."/>
            <person name="Tian J."/>
            <person name="Zhou Y."/>
            <person name="Sheng Y."/>
            <person name="Liu T."/>
            <person name="Pan Y."/>
            <person name="Xia L."/>
            <person name="Li J."/>
            <person name="Zhao F."/>
            <person name="Cao W."/>
        </authorList>
    </citation>
    <scope>NUCLEOTIDE SEQUENCE</scope>
    <source>
        <strain evidence="1">Hyas-2018</strain>
    </source>
</reference>
<name>A0ACB7T8V5_HYAAI</name>
<evidence type="ECO:0000313" key="2">
    <source>
        <dbReference type="Proteomes" id="UP000821845"/>
    </source>
</evidence>
<keyword evidence="2" id="KW-1185">Reference proteome</keyword>
<comment type="caution">
    <text evidence="1">The sequence shown here is derived from an EMBL/GenBank/DDBJ whole genome shotgun (WGS) entry which is preliminary data.</text>
</comment>
<accession>A0ACB7T8V5</accession>
<dbReference type="Proteomes" id="UP000821845">
    <property type="component" value="Chromosome 10"/>
</dbReference>
<organism evidence="1 2">
    <name type="scientific">Hyalomma asiaticum</name>
    <name type="common">Tick</name>
    <dbReference type="NCBI Taxonomy" id="266040"/>
    <lineage>
        <taxon>Eukaryota</taxon>
        <taxon>Metazoa</taxon>
        <taxon>Ecdysozoa</taxon>
        <taxon>Arthropoda</taxon>
        <taxon>Chelicerata</taxon>
        <taxon>Arachnida</taxon>
        <taxon>Acari</taxon>
        <taxon>Parasitiformes</taxon>
        <taxon>Ixodida</taxon>
        <taxon>Ixodoidea</taxon>
        <taxon>Ixodidae</taxon>
        <taxon>Hyalomminae</taxon>
        <taxon>Hyalomma</taxon>
    </lineage>
</organism>
<protein>
    <submittedName>
        <fullName evidence="1">Uncharacterized protein</fullName>
    </submittedName>
</protein>
<sequence length="134" mass="14761">MIRGVSAGAPSTDARSFAADDRRRRLDDRERAVETRRRELLTATMAHTYCCAKSCDASARSGEPSAPFRQTTGIYALPMFTSQEAAMAGAATVAKKKTKKRLRWLYEHPTPLTESGDLLPCAGRVVFPPVPRTF</sequence>
<dbReference type="EMBL" id="CM023490">
    <property type="protein sequence ID" value="KAH6942558.1"/>
    <property type="molecule type" value="Genomic_DNA"/>
</dbReference>